<organism evidence="2 3">
    <name type="scientific">Rothia dentocariosa</name>
    <dbReference type="NCBI Taxonomy" id="2047"/>
    <lineage>
        <taxon>Bacteria</taxon>
        <taxon>Bacillati</taxon>
        <taxon>Actinomycetota</taxon>
        <taxon>Actinomycetes</taxon>
        <taxon>Micrococcales</taxon>
        <taxon>Micrococcaceae</taxon>
        <taxon>Rothia</taxon>
    </lineage>
</organism>
<gene>
    <name evidence="2" type="ORF">CRM92_02205</name>
</gene>
<comment type="caution">
    <text evidence="2">The sequence shown here is derived from an EMBL/GenBank/DDBJ whole genome shotgun (WGS) entry which is preliminary data.</text>
</comment>
<keyword evidence="1" id="KW-0732">Signal</keyword>
<reference evidence="2" key="1">
    <citation type="submission" date="2017-10" db="EMBL/GenBank/DDBJ databases">
        <title>Kefir isolates.</title>
        <authorList>
            <person name="Kim Y."/>
            <person name="Blasche S."/>
        </authorList>
    </citation>
    <scope>NUCLEOTIDE SEQUENCE [LARGE SCALE GENOMIC DNA]</scope>
    <source>
        <strain evidence="2">OG2-2</strain>
    </source>
</reference>
<feature type="signal peptide" evidence="1">
    <location>
        <begin position="1"/>
        <end position="21"/>
    </location>
</feature>
<evidence type="ECO:0000313" key="3">
    <source>
        <dbReference type="Proteomes" id="UP000219947"/>
    </source>
</evidence>
<evidence type="ECO:0000256" key="1">
    <source>
        <dbReference type="SAM" id="SignalP"/>
    </source>
</evidence>
<dbReference type="AlphaFoldDB" id="A0A2A8D7A3"/>
<dbReference type="EMBL" id="PDEV01000001">
    <property type="protein sequence ID" value="PEN16872.1"/>
    <property type="molecule type" value="Genomic_DNA"/>
</dbReference>
<protein>
    <recommendedName>
        <fullName evidence="4">Lipoprotein</fullName>
    </recommendedName>
</protein>
<proteinExistence type="predicted"/>
<feature type="chain" id="PRO_5013151359" description="Lipoprotein" evidence="1">
    <location>
        <begin position="22"/>
        <end position="163"/>
    </location>
</feature>
<accession>A0A2A8D7A3</accession>
<dbReference type="Proteomes" id="UP000219947">
    <property type="component" value="Unassembled WGS sequence"/>
</dbReference>
<keyword evidence="3" id="KW-1185">Reference proteome</keyword>
<evidence type="ECO:0000313" key="2">
    <source>
        <dbReference type="EMBL" id="PEN16872.1"/>
    </source>
</evidence>
<dbReference type="RefSeq" id="WP_070662297.1">
    <property type="nucleotide sequence ID" value="NZ_CAURLQ010000002.1"/>
</dbReference>
<dbReference type="PROSITE" id="PS51257">
    <property type="entry name" value="PROKAR_LIPOPROTEIN"/>
    <property type="match status" value="1"/>
</dbReference>
<name>A0A2A8D7A3_9MICC</name>
<sequence length="163" mass="17467">MVKKITLVVAASVALLTGCSAEVVPGLSLNSAPDYGNRGDITVSAEILNGSEHNGYKAQTGKLRIFQDGQEINSAEQSLEAKTNYYRLTSTDNHELAGKVIQVAVYADNPNDVVKCGIKVTGEEEPVHHVEQSEGKGSAYCQVKLSSGPFQLHTEESGQSEHH</sequence>
<evidence type="ECO:0008006" key="4">
    <source>
        <dbReference type="Google" id="ProtNLM"/>
    </source>
</evidence>